<dbReference type="Proteomes" id="UP000625711">
    <property type="component" value="Unassembled WGS sequence"/>
</dbReference>
<evidence type="ECO:0000313" key="2">
    <source>
        <dbReference type="Proteomes" id="UP000625711"/>
    </source>
</evidence>
<dbReference type="AlphaFoldDB" id="A0A834MLX2"/>
<reference evidence="1" key="1">
    <citation type="submission" date="2020-08" db="EMBL/GenBank/DDBJ databases">
        <title>Genome sequencing and assembly of the red palm weevil Rhynchophorus ferrugineus.</title>
        <authorList>
            <person name="Dias G.B."/>
            <person name="Bergman C.M."/>
            <person name="Manee M."/>
        </authorList>
    </citation>
    <scope>NUCLEOTIDE SEQUENCE</scope>
    <source>
        <strain evidence="1">AA-2017</strain>
        <tissue evidence="1">Whole larva</tissue>
    </source>
</reference>
<accession>A0A834MLX2</accession>
<organism evidence="1 2">
    <name type="scientific">Rhynchophorus ferrugineus</name>
    <name type="common">Red palm weevil</name>
    <name type="synonym">Curculio ferrugineus</name>
    <dbReference type="NCBI Taxonomy" id="354439"/>
    <lineage>
        <taxon>Eukaryota</taxon>
        <taxon>Metazoa</taxon>
        <taxon>Ecdysozoa</taxon>
        <taxon>Arthropoda</taxon>
        <taxon>Hexapoda</taxon>
        <taxon>Insecta</taxon>
        <taxon>Pterygota</taxon>
        <taxon>Neoptera</taxon>
        <taxon>Endopterygota</taxon>
        <taxon>Coleoptera</taxon>
        <taxon>Polyphaga</taxon>
        <taxon>Cucujiformia</taxon>
        <taxon>Curculionidae</taxon>
        <taxon>Dryophthorinae</taxon>
        <taxon>Rhynchophorus</taxon>
    </lineage>
</organism>
<proteinExistence type="predicted"/>
<name>A0A834MLX2_RHYFE</name>
<protein>
    <submittedName>
        <fullName evidence="1">Uncharacterized protein</fullName>
    </submittedName>
</protein>
<gene>
    <name evidence="1" type="ORF">GWI33_001029</name>
</gene>
<dbReference type="EMBL" id="JAACXV010000122">
    <property type="protein sequence ID" value="KAF7283289.1"/>
    <property type="molecule type" value="Genomic_DNA"/>
</dbReference>
<evidence type="ECO:0000313" key="1">
    <source>
        <dbReference type="EMBL" id="KAF7283289.1"/>
    </source>
</evidence>
<comment type="caution">
    <text evidence="1">The sequence shown here is derived from an EMBL/GenBank/DDBJ whole genome shotgun (WGS) entry which is preliminary data.</text>
</comment>
<sequence length="130" mass="14411">MATVHTVVAFPSVWSGSSIIDAVHLANIPEPVFHMKWLRRWGVPHAHRPPPPGSLFHCRYFYAQISWATDEKKNVYFLVVVPCFGRRQKIPNDLSLTLGRSGYGALEMELAGTGPPVGKSKYITDSGSGF</sequence>
<keyword evidence="2" id="KW-1185">Reference proteome</keyword>